<sequence>MSSVSSGWSSGAKECDRLLRSLEECHRRVRAGPVRDMACKHLNLALAQCLVSSACQEESGAVRAHCSSVGTSLKRAQCQQAQLSLSLCLSSLQQP</sequence>
<reference evidence="1 2" key="1">
    <citation type="journal article" date="2019" name="Plant Biotechnol. J.">
        <title>The red bayberry genome and genetic basis of sex determination.</title>
        <authorList>
            <person name="Jia H.M."/>
            <person name="Jia H.J."/>
            <person name="Cai Q.L."/>
            <person name="Wang Y."/>
            <person name="Zhao H.B."/>
            <person name="Yang W.F."/>
            <person name="Wang G.Y."/>
            <person name="Li Y.H."/>
            <person name="Zhan D.L."/>
            <person name="Shen Y.T."/>
            <person name="Niu Q.F."/>
            <person name="Chang L."/>
            <person name="Qiu J."/>
            <person name="Zhao L."/>
            <person name="Xie H.B."/>
            <person name="Fu W.Y."/>
            <person name="Jin J."/>
            <person name="Li X.W."/>
            <person name="Jiao Y."/>
            <person name="Zhou C.C."/>
            <person name="Tu T."/>
            <person name="Chai C.Y."/>
            <person name="Gao J.L."/>
            <person name="Fan L.J."/>
            <person name="van de Weg E."/>
            <person name="Wang J.Y."/>
            <person name="Gao Z.S."/>
        </authorList>
    </citation>
    <scope>NUCLEOTIDE SEQUENCE [LARGE SCALE GENOMIC DNA]</scope>
    <source>
        <tissue evidence="1">Leaves</tissue>
    </source>
</reference>
<gene>
    <name evidence="1" type="ORF">CJ030_MR2G018434</name>
</gene>
<name>A0A6A1WCX3_9ROSI</name>
<evidence type="ECO:0000313" key="2">
    <source>
        <dbReference type="Proteomes" id="UP000516437"/>
    </source>
</evidence>
<keyword evidence="2" id="KW-1185">Reference proteome</keyword>
<dbReference type="AlphaFoldDB" id="A0A6A1WCX3"/>
<dbReference type="OrthoDB" id="771242at2759"/>
<protein>
    <recommendedName>
        <fullName evidence="3">COX assembly mitochondrial protein</fullName>
    </recommendedName>
</protein>
<organism evidence="1 2">
    <name type="scientific">Morella rubra</name>
    <name type="common">Chinese bayberry</name>
    <dbReference type="NCBI Taxonomy" id="262757"/>
    <lineage>
        <taxon>Eukaryota</taxon>
        <taxon>Viridiplantae</taxon>
        <taxon>Streptophyta</taxon>
        <taxon>Embryophyta</taxon>
        <taxon>Tracheophyta</taxon>
        <taxon>Spermatophyta</taxon>
        <taxon>Magnoliopsida</taxon>
        <taxon>eudicotyledons</taxon>
        <taxon>Gunneridae</taxon>
        <taxon>Pentapetalae</taxon>
        <taxon>rosids</taxon>
        <taxon>fabids</taxon>
        <taxon>Fagales</taxon>
        <taxon>Myricaceae</taxon>
        <taxon>Morella</taxon>
    </lineage>
</organism>
<comment type="caution">
    <text evidence="1">The sequence shown here is derived from an EMBL/GenBank/DDBJ whole genome shotgun (WGS) entry which is preliminary data.</text>
</comment>
<evidence type="ECO:0000313" key="1">
    <source>
        <dbReference type="EMBL" id="KAB1222116.1"/>
    </source>
</evidence>
<proteinExistence type="predicted"/>
<accession>A0A6A1WCX3</accession>
<dbReference type="EMBL" id="RXIC02000020">
    <property type="protein sequence ID" value="KAB1222116.1"/>
    <property type="molecule type" value="Genomic_DNA"/>
</dbReference>
<dbReference type="Proteomes" id="UP000516437">
    <property type="component" value="Chromosome 2"/>
</dbReference>
<evidence type="ECO:0008006" key="3">
    <source>
        <dbReference type="Google" id="ProtNLM"/>
    </source>
</evidence>